<dbReference type="Proteomes" id="UP000694924">
    <property type="component" value="Unplaced"/>
</dbReference>
<evidence type="ECO:0000256" key="1">
    <source>
        <dbReference type="SAM" id="Phobius"/>
    </source>
</evidence>
<gene>
    <name evidence="4" type="primary">LOC107068379</name>
</gene>
<evidence type="ECO:0000313" key="4">
    <source>
        <dbReference type="RefSeq" id="XP_015180190.1"/>
    </source>
</evidence>
<accession>A0ABM1IJ03</accession>
<feature type="transmembrane region" description="Helical" evidence="1">
    <location>
        <begin position="1009"/>
        <end position="1029"/>
    </location>
</feature>
<dbReference type="Gene3D" id="3.30.450.20">
    <property type="entry name" value="PAS domain"/>
    <property type="match status" value="2"/>
</dbReference>
<keyword evidence="1" id="KW-0812">Transmembrane</keyword>
<dbReference type="GeneID" id="107068379"/>
<evidence type="ECO:0000313" key="3">
    <source>
        <dbReference type="Proteomes" id="UP000694924"/>
    </source>
</evidence>
<proteinExistence type="predicted"/>
<organism evidence="3 4">
    <name type="scientific">Polistes dominula</name>
    <name type="common">European paper wasp</name>
    <name type="synonym">Vespa dominula</name>
    <dbReference type="NCBI Taxonomy" id="743375"/>
    <lineage>
        <taxon>Eukaryota</taxon>
        <taxon>Metazoa</taxon>
        <taxon>Ecdysozoa</taxon>
        <taxon>Arthropoda</taxon>
        <taxon>Hexapoda</taxon>
        <taxon>Insecta</taxon>
        <taxon>Pterygota</taxon>
        <taxon>Neoptera</taxon>
        <taxon>Endopterygota</taxon>
        <taxon>Hymenoptera</taxon>
        <taxon>Apocrita</taxon>
        <taxon>Aculeata</taxon>
        <taxon>Vespoidea</taxon>
        <taxon>Vespidae</taxon>
        <taxon>Polistinae</taxon>
        <taxon>Polistini</taxon>
        <taxon>Polistes</taxon>
    </lineage>
</organism>
<keyword evidence="3" id="KW-1185">Reference proteome</keyword>
<dbReference type="InterPro" id="IPR051173">
    <property type="entry name" value="Ca_channel_alpha-2/delta"/>
</dbReference>
<feature type="signal peptide" evidence="2">
    <location>
        <begin position="1"/>
        <end position="19"/>
    </location>
</feature>
<evidence type="ECO:0000256" key="2">
    <source>
        <dbReference type="SAM" id="SignalP"/>
    </source>
</evidence>
<dbReference type="RefSeq" id="XP_015180190.1">
    <property type="nucleotide sequence ID" value="XM_015324704.1"/>
</dbReference>
<keyword evidence="1" id="KW-1133">Transmembrane helix</keyword>
<reference evidence="4" key="1">
    <citation type="submission" date="2025-08" db="UniProtKB">
        <authorList>
            <consortium name="RefSeq"/>
        </authorList>
    </citation>
    <scope>IDENTIFICATION</scope>
    <source>
        <tissue evidence="4">Whole body</tissue>
    </source>
</reference>
<sequence length="1166" mass="131685">MELTRFTCLFLTVTVLVYGNVNVNKSVSCQLDTTERKQMNVEPINGTCLRDIVLQLSDVFLSITKEELGIPIFLQVLDNLEFSNVTNNVECTLNTLVKKLNNKLLSHIDLLKQSNQIIEPILLKKQILSIYNEEEEEDENNIKNNQNKASDICSDITTELTTKLKDQGWKNLHVLPLYPPARICGPPSLVHNIGPLLLSRHCSAKNIILLLEHGTFVTEEDLILIQITAKTIIDMLSENDYVTAIGLAGNGFVFCKDGLMKATDINKYQLGRHIDSLIRKGTNQSINIDLNALTQNIQGEVILLHLTNTLKDPSNAQEILQKLSDLQLITYWRTILVLSDQGKYISIKDTLKNDSIITLPTQNILGFEISRLFSGIKCSHNEIKEYYLSDPYFEPYNKMMSTSIGLITNNTLLYLDVTLKDFLDDLTYLNIGPNAYAILFDNKEIVWIHKDFPRMEMIMEQPIKVYLQDIENISNEIVTKMIKNDEGLIEVQIDENKKKRYIWKHLTYKDLILCLVSINDEITVSIIKNIPTLSKNLLYHSHDLISHGTINKDVLCVHQNNIVALSSGVVYLSPWCFQSPMEQLKLLETNSGVTVQSFMAYIKDLTGLLANPGLHHSVRPDVVTLSKALEHFQKRHIESSINKFIIRRYIIATTSGALEVFPGIIIDSGLDPKRRTWYKKSLKYPGKVVFTGPYLDAGGSGYVVTLSHTIQHSMYGNNNDDTVIAVMSMDVTMGYISRLLIEMFPFCKDSAMKCFLMDDMGYLVSHPSLLQPTSKVEQQHLTHKEQLIANDILNQEYFVKKKTCANYLDGTVQRYYHFNTSLHEVLTNTVHGEHCIKYQIAAIPNTNIFLGIVNVTCNSSRAFCPCSTTDRLCLNCRRMEQTECECPCECSLYSSSCVQHKINLEACPPPSEQVVHLPHSWSLHLNIKSCPSFDCKIFKTEEECLGIVGCQWCHVDIDGVTSLQNPFCSDMFTCFKGSFGTPIPYNDETHDSQSAEEIVVREFSSVGPVAGGILAFILILGVTLCCYRLRSMQSDLEHQCLHMQISPDVLHMTHLEGDAEPLEPDQTKHNLDSFIRDAIAPISPYRVSTNYKRPGGDSDHGYSTMTPHDDSEQQIFTEPMLIVSSNVEFNNTKRSNSLPAPTTNLGPSHYILAPVTVHSNMETNCC</sequence>
<dbReference type="PANTHER" id="PTHR10166">
    <property type="entry name" value="VOLTAGE-DEPENDENT CALCIUM CHANNEL SUBUNIT ALPHA-2/DELTA-RELATED"/>
    <property type="match status" value="1"/>
</dbReference>
<keyword evidence="2" id="KW-0732">Signal</keyword>
<protein>
    <submittedName>
        <fullName evidence="4">VWFA and cache domain-containing protein 1</fullName>
    </submittedName>
</protein>
<keyword evidence="1" id="KW-0472">Membrane</keyword>
<name>A0ABM1IJ03_POLDO</name>
<feature type="chain" id="PRO_5047238468" evidence="2">
    <location>
        <begin position="20"/>
        <end position="1166"/>
    </location>
</feature>
<dbReference type="PANTHER" id="PTHR10166:SF66">
    <property type="entry name" value="VWFA AND CACHE DOMAIN-CONTAINING PROTEIN CG16868"/>
    <property type="match status" value="1"/>
</dbReference>